<dbReference type="InterPro" id="IPR036390">
    <property type="entry name" value="WH_DNA-bd_sf"/>
</dbReference>
<dbReference type="Gene3D" id="3.40.190.10">
    <property type="entry name" value="Periplasmic binding protein-like II"/>
    <property type="match status" value="2"/>
</dbReference>
<dbReference type="RefSeq" id="WP_380516519.1">
    <property type="nucleotide sequence ID" value="NZ_JBHEZX010000019.1"/>
</dbReference>
<dbReference type="SUPFAM" id="SSF53850">
    <property type="entry name" value="Periplasmic binding protein-like II"/>
    <property type="match status" value="1"/>
</dbReference>
<evidence type="ECO:0000313" key="6">
    <source>
        <dbReference type="EMBL" id="MFC1413896.1"/>
    </source>
</evidence>
<reference evidence="6 7" key="1">
    <citation type="submission" date="2024-09" db="EMBL/GenBank/DDBJ databases">
        <authorList>
            <person name="Lee S.D."/>
        </authorList>
    </citation>
    <scope>NUCLEOTIDE SEQUENCE [LARGE SCALE GENOMIC DNA]</scope>
    <source>
        <strain evidence="6 7">N1-1</strain>
    </source>
</reference>
<dbReference type="PANTHER" id="PTHR30346">
    <property type="entry name" value="TRANSCRIPTIONAL DUAL REGULATOR HCAR-RELATED"/>
    <property type="match status" value="1"/>
</dbReference>
<dbReference type="Proteomes" id="UP001592582">
    <property type="component" value="Unassembled WGS sequence"/>
</dbReference>
<dbReference type="InterPro" id="IPR036388">
    <property type="entry name" value="WH-like_DNA-bd_sf"/>
</dbReference>
<dbReference type="Pfam" id="PF03466">
    <property type="entry name" value="LysR_substrate"/>
    <property type="match status" value="1"/>
</dbReference>
<keyword evidence="4" id="KW-0804">Transcription</keyword>
<evidence type="ECO:0000256" key="4">
    <source>
        <dbReference type="ARBA" id="ARBA00023163"/>
    </source>
</evidence>
<dbReference type="InterPro" id="IPR000847">
    <property type="entry name" value="LysR_HTH_N"/>
</dbReference>
<evidence type="ECO:0000259" key="5">
    <source>
        <dbReference type="PROSITE" id="PS50931"/>
    </source>
</evidence>
<keyword evidence="7" id="KW-1185">Reference proteome</keyword>
<dbReference type="InterPro" id="IPR005119">
    <property type="entry name" value="LysR_subst-bd"/>
</dbReference>
<dbReference type="SUPFAM" id="SSF46785">
    <property type="entry name" value="Winged helix' DNA-binding domain"/>
    <property type="match status" value="1"/>
</dbReference>
<dbReference type="PROSITE" id="PS50931">
    <property type="entry name" value="HTH_LYSR"/>
    <property type="match status" value="1"/>
</dbReference>
<sequence>MDLRLLRYFVAVAEERNFTTAARRLHVSQPALSQQIKLLERGLDAELLDRSTQPLRLTPAGSEMLVGAYRLLRCVEDVDRTVRATTSGQAGVLRIGTTWGGLYDMLLPAMRALRADRPDIQLPVTQLGGRDQLAALRRDEIDVMLHRHTHKDSFDGIERTVLFDDPMIAILPLGHPAGRSGRVRLADLADERFVMIGRQVKPLVFDRCVQLCHQAGFEPDVVAEVLEPMALALAVASEGVVSLSGAGMANRYPGLDYLLVDPVVGIAEVSAVWLPTCRNALLEPFLAALDPSMYLFDDAP</sequence>
<dbReference type="CDD" id="cd08414">
    <property type="entry name" value="PBP2_LTTR_aromatics_like"/>
    <property type="match status" value="1"/>
</dbReference>
<accession>A0ABV6VJN2</accession>
<proteinExistence type="inferred from homology"/>
<feature type="domain" description="HTH lysR-type" evidence="5">
    <location>
        <begin position="1"/>
        <end position="58"/>
    </location>
</feature>
<keyword evidence="2" id="KW-0805">Transcription regulation</keyword>
<evidence type="ECO:0000256" key="2">
    <source>
        <dbReference type="ARBA" id="ARBA00023015"/>
    </source>
</evidence>
<dbReference type="PANTHER" id="PTHR30346:SF17">
    <property type="entry name" value="LYSR FAMILY TRANSCRIPTIONAL REGULATOR"/>
    <property type="match status" value="1"/>
</dbReference>
<dbReference type="EMBL" id="JBHEZX010000019">
    <property type="protein sequence ID" value="MFC1413896.1"/>
    <property type="molecule type" value="Genomic_DNA"/>
</dbReference>
<gene>
    <name evidence="6" type="ORF">ACEZDG_32010</name>
</gene>
<dbReference type="PRINTS" id="PR00039">
    <property type="entry name" value="HTHLYSR"/>
</dbReference>
<evidence type="ECO:0000256" key="3">
    <source>
        <dbReference type="ARBA" id="ARBA00023125"/>
    </source>
</evidence>
<dbReference type="Gene3D" id="1.10.10.10">
    <property type="entry name" value="Winged helix-like DNA-binding domain superfamily/Winged helix DNA-binding domain"/>
    <property type="match status" value="1"/>
</dbReference>
<name>A0ABV6VJN2_9ACTN</name>
<dbReference type="Pfam" id="PF00126">
    <property type="entry name" value="HTH_1"/>
    <property type="match status" value="1"/>
</dbReference>
<keyword evidence="3" id="KW-0238">DNA-binding</keyword>
<organism evidence="6 7">
    <name type="scientific">Streptacidiphilus alkalitolerans</name>
    <dbReference type="NCBI Taxonomy" id="3342712"/>
    <lineage>
        <taxon>Bacteria</taxon>
        <taxon>Bacillati</taxon>
        <taxon>Actinomycetota</taxon>
        <taxon>Actinomycetes</taxon>
        <taxon>Kitasatosporales</taxon>
        <taxon>Streptomycetaceae</taxon>
        <taxon>Streptacidiphilus</taxon>
    </lineage>
</organism>
<comment type="caution">
    <text evidence="6">The sequence shown here is derived from an EMBL/GenBank/DDBJ whole genome shotgun (WGS) entry which is preliminary data.</text>
</comment>
<evidence type="ECO:0000256" key="1">
    <source>
        <dbReference type="ARBA" id="ARBA00009437"/>
    </source>
</evidence>
<protein>
    <submittedName>
        <fullName evidence="6">LysR substrate-binding domain-containing protein</fullName>
    </submittedName>
</protein>
<comment type="similarity">
    <text evidence="1">Belongs to the LysR transcriptional regulatory family.</text>
</comment>
<evidence type="ECO:0000313" key="7">
    <source>
        <dbReference type="Proteomes" id="UP001592582"/>
    </source>
</evidence>